<evidence type="ECO:0000256" key="10">
    <source>
        <dbReference type="ARBA" id="ARBA00022837"/>
    </source>
</evidence>
<gene>
    <name evidence="18" type="ORF">SteCoe_514</name>
</gene>
<dbReference type="SUPFAM" id="SSF47473">
    <property type="entry name" value="EF-hand"/>
    <property type="match status" value="1"/>
</dbReference>
<dbReference type="Gene3D" id="1.10.510.10">
    <property type="entry name" value="Transferase(Phosphotransferase) domain 1"/>
    <property type="match status" value="1"/>
</dbReference>
<keyword evidence="8 15" id="KW-0547">Nucleotide-binding</keyword>
<comment type="cofactor">
    <cofactor evidence="1">
        <name>Mg(2+)</name>
        <dbReference type="ChEBI" id="CHEBI:18420"/>
    </cofactor>
</comment>
<evidence type="ECO:0000256" key="13">
    <source>
        <dbReference type="ARBA" id="ARBA00047899"/>
    </source>
</evidence>
<evidence type="ECO:0000256" key="4">
    <source>
        <dbReference type="ARBA" id="ARBA00022527"/>
    </source>
</evidence>
<keyword evidence="11 15" id="KW-0067">ATP-binding</keyword>
<dbReference type="InterPro" id="IPR000719">
    <property type="entry name" value="Prot_kinase_dom"/>
</dbReference>
<evidence type="ECO:0000256" key="5">
    <source>
        <dbReference type="ARBA" id="ARBA00022679"/>
    </source>
</evidence>
<dbReference type="InterPro" id="IPR050205">
    <property type="entry name" value="CDPK_Ser/Thr_kinases"/>
</dbReference>
<dbReference type="InterPro" id="IPR011992">
    <property type="entry name" value="EF-hand-dom_pair"/>
</dbReference>
<feature type="domain" description="EF-hand" evidence="17">
    <location>
        <begin position="417"/>
        <end position="452"/>
    </location>
</feature>
<feature type="domain" description="Protein kinase" evidence="16">
    <location>
        <begin position="52"/>
        <end position="308"/>
    </location>
</feature>
<feature type="binding site" evidence="15">
    <location>
        <position position="82"/>
    </location>
    <ligand>
        <name>ATP</name>
        <dbReference type="ChEBI" id="CHEBI:30616"/>
    </ligand>
</feature>
<sequence length="482" mass="55113">MGSICSKSPVEKIIRIHNQDGLSLPSIGHSLRRSSSASSFSSRGGQNIRDIYKIGRILGAGQFGKVRLGTSLHDSEFQVAIKSIEKTKVKNINNLIREIEMLRLLDHPNIIKVYEAFEDEYDYHIVMELCTGRELLEYVIDLGHFDEKSAQDIIKKILSIVNHMHKLGICHRDLKLENFVGINKENEGDIKLVDFGLSRKFGKQKDSMNSIVGTPYYVAPEVIKGNYGEKCDLWSCGVIMYMLLSGKMPFYGWDNHDLINQICNTQISFRDKTWIGVTDEAKDLITKLMNKIPECRLTAEEALQHKWFKNQRRGSVNIEIIKSLKNFRLKNMFQKEALVMISKTLKYSQIKELNDAFYSLDTQKVGFLTLADIRAGVNASGITGEVDVYLRNLDINGDGIINYSEFLIAALNSKKYIDEEMLLKVFRHFDTEGNGKITEQQLEEALVITNSEFTAHEILNQLDLEKKGEISYEEFKKFILEQ</sequence>
<evidence type="ECO:0000256" key="8">
    <source>
        <dbReference type="ARBA" id="ARBA00022741"/>
    </source>
</evidence>
<evidence type="ECO:0000256" key="12">
    <source>
        <dbReference type="ARBA" id="ARBA00024334"/>
    </source>
</evidence>
<dbReference type="Pfam" id="PF13499">
    <property type="entry name" value="EF-hand_7"/>
    <property type="match status" value="2"/>
</dbReference>
<evidence type="ECO:0000259" key="17">
    <source>
        <dbReference type="PROSITE" id="PS50222"/>
    </source>
</evidence>
<dbReference type="EC" id="2.7.11.1" evidence="3"/>
<evidence type="ECO:0000259" key="16">
    <source>
        <dbReference type="PROSITE" id="PS50011"/>
    </source>
</evidence>
<dbReference type="FunFam" id="3.30.200.20:FF:000315">
    <property type="entry name" value="Calcium-dependent protein kinase 3"/>
    <property type="match status" value="1"/>
</dbReference>
<evidence type="ECO:0000313" key="19">
    <source>
        <dbReference type="Proteomes" id="UP000187209"/>
    </source>
</evidence>
<comment type="catalytic activity">
    <reaction evidence="14">
        <text>L-seryl-[protein] + ATP = O-phospho-L-seryl-[protein] + ADP + H(+)</text>
        <dbReference type="Rhea" id="RHEA:17989"/>
        <dbReference type="Rhea" id="RHEA-COMP:9863"/>
        <dbReference type="Rhea" id="RHEA-COMP:11604"/>
        <dbReference type="ChEBI" id="CHEBI:15378"/>
        <dbReference type="ChEBI" id="CHEBI:29999"/>
        <dbReference type="ChEBI" id="CHEBI:30616"/>
        <dbReference type="ChEBI" id="CHEBI:83421"/>
        <dbReference type="ChEBI" id="CHEBI:456216"/>
        <dbReference type="EC" id="2.7.11.1"/>
    </reaction>
</comment>
<comment type="catalytic activity">
    <reaction evidence="13">
        <text>L-threonyl-[protein] + ATP = O-phospho-L-threonyl-[protein] + ADP + H(+)</text>
        <dbReference type="Rhea" id="RHEA:46608"/>
        <dbReference type="Rhea" id="RHEA-COMP:11060"/>
        <dbReference type="Rhea" id="RHEA-COMP:11605"/>
        <dbReference type="ChEBI" id="CHEBI:15378"/>
        <dbReference type="ChEBI" id="CHEBI:30013"/>
        <dbReference type="ChEBI" id="CHEBI:30616"/>
        <dbReference type="ChEBI" id="CHEBI:61977"/>
        <dbReference type="ChEBI" id="CHEBI:456216"/>
        <dbReference type="EC" id="2.7.11.1"/>
    </reaction>
</comment>
<dbReference type="Gene3D" id="3.30.200.20">
    <property type="entry name" value="Phosphorylase Kinase, domain 1"/>
    <property type="match status" value="1"/>
</dbReference>
<evidence type="ECO:0000256" key="1">
    <source>
        <dbReference type="ARBA" id="ARBA00001946"/>
    </source>
</evidence>
<dbReference type="InterPro" id="IPR011009">
    <property type="entry name" value="Kinase-like_dom_sf"/>
</dbReference>
<keyword evidence="10" id="KW-0106">Calcium</keyword>
<dbReference type="Proteomes" id="UP000187209">
    <property type="component" value="Unassembled WGS sequence"/>
</dbReference>
<dbReference type="SUPFAM" id="SSF56112">
    <property type="entry name" value="Protein kinase-like (PK-like)"/>
    <property type="match status" value="1"/>
</dbReference>
<keyword evidence="6" id="KW-0479">Metal-binding</keyword>
<dbReference type="PROSITE" id="PS50222">
    <property type="entry name" value="EF_HAND_2"/>
    <property type="match status" value="2"/>
</dbReference>
<evidence type="ECO:0000313" key="18">
    <source>
        <dbReference type="EMBL" id="OMJ95960.1"/>
    </source>
</evidence>
<comment type="similarity">
    <text evidence="12">Belongs to the protein kinase superfamily. Ser/Thr protein kinase family. CDPK subfamily.</text>
</comment>
<comment type="subunit">
    <text evidence="2">Monomer.</text>
</comment>
<evidence type="ECO:0000256" key="6">
    <source>
        <dbReference type="ARBA" id="ARBA00022723"/>
    </source>
</evidence>
<dbReference type="SMART" id="SM00054">
    <property type="entry name" value="EFh"/>
    <property type="match status" value="3"/>
</dbReference>
<accession>A0A1R2D417</accession>
<dbReference type="FunFam" id="1.10.510.10:FF:000571">
    <property type="entry name" value="Maternal embryonic leucine zipper kinase"/>
    <property type="match status" value="1"/>
</dbReference>
<dbReference type="Pfam" id="PF00069">
    <property type="entry name" value="Pkinase"/>
    <property type="match status" value="1"/>
</dbReference>
<comment type="caution">
    <text evidence="18">The sequence shown here is derived from an EMBL/GenBank/DDBJ whole genome shotgun (WGS) entry which is preliminary data.</text>
</comment>
<dbReference type="CDD" id="cd00051">
    <property type="entry name" value="EFh"/>
    <property type="match status" value="1"/>
</dbReference>
<dbReference type="PROSITE" id="PS50011">
    <property type="entry name" value="PROTEIN_KINASE_DOM"/>
    <property type="match status" value="1"/>
</dbReference>
<evidence type="ECO:0000256" key="2">
    <source>
        <dbReference type="ARBA" id="ARBA00011245"/>
    </source>
</evidence>
<dbReference type="InterPro" id="IPR017441">
    <property type="entry name" value="Protein_kinase_ATP_BS"/>
</dbReference>
<dbReference type="AlphaFoldDB" id="A0A1R2D417"/>
<dbReference type="InterPro" id="IPR018247">
    <property type="entry name" value="EF_Hand_1_Ca_BS"/>
</dbReference>
<dbReference type="PROSITE" id="PS00107">
    <property type="entry name" value="PROTEIN_KINASE_ATP"/>
    <property type="match status" value="1"/>
</dbReference>
<evidence type="ECO:0000256" key="3">
    <source>
        <dbReference type="ARBA" id="ARBA00012513"/>
    </source>
</evidence>
<evidence type="ECO:0000256" key="7">
    <source>
        <dbReference type="ARBA" id="ARBA00022737"/>
    </source>
</evidence>
<dbReference type="PROSITE" id="PS00018">
    <property type="entry name" value="EF_HAND_1"/>
    <property type="match status" value="1"/>
</dbReference>
<reference evidence="18 19" key="1">
    <citation type="submission" date="2016-11" db="EMBL/GenBank/DDBJ databases">
        <title>The macronuclear genome of Stentor coeruleus: a giant cell with tiny introns.</title>
        <authorList>
            <person name="Slabodnick M."/>
            <person name="Ruby J.G."/>
            <person name="Reiff S.B."/>
            <person name="Swart E.C."/>
            <person name="Gosai S."/>
            <person name="Prabakaran S."/>
            <person name="Witkowska E."/>
            <person name="Larue G.E."/>
            <person name="Fisher S."/>
            <person name="Freeman R.M."/>
            <person name="Gunawardena J."/>
            <person name="Chu W."/>
            <person name="Stover N.A."/>
            <person name="Gregory B.D."/>
            <person name="Nowacki M."/>
            <person name="Derisi J."/>
            <person name="Roy S.W."/>
            <person name="Marshall W.F."/>
            <person name="Sood P."/>
        </authorList>
    </citation>
    <scope>NUCLEOTIDE SEQUENCE [LARGE SCALE GENOMIC DNA]</scope>
    <source>
        <strain evidence="18">WM001</strain>
    </source>
</reference>
<dbReference type="GO" id="GO:0004674">
    <property type="term" value="F:protein serine/threonine kinase activity"/>
    <property type="evidence" value="ECO:0007669"/>
    <property type="project" value="UniProtKB-KW"/>
</dbReference>
<dbReference type="OrthoDB" id="40902at2759"/>
<keyword evidence="19" id="KW-1185">Reference proteome</keyword>
<dbReference type="GO" id="GO:0005524">
    <property type="term" value="F:ATP binding"/>
    <property type="evidence" value="ECO:0007669"/>
    <property type="project" value="UniProtKB-UniRule"/>
</dbReference>
<evidence type="ECO:0000256" key="14">
    <source>
        <dbReference type="ARBA" id="ARBA00048679"/>
    </source>
</evidence>
<keyword evidence="7" id="KW-0677">Repeat</keyword>
<name>A0A1R2D417_9CILI</name>
<feature type="domain" description="EF-hand" evidence="17">
    <location>
        <begin position="457"/>
        <end position="482"/>
    </location>
</feature>
<evidence type="ECO:0000256" key="11">
    <source>
        <dbReference type="ARBA" id="ARBA00022840"/>
    </source>
</evidence>
<dbReference type="PANTHER" id="PTHR24349">
    <property type="entry name" value="SERINE/THREONINE-PROTEIN KINASE"/>
    <property type="match status" value="1"/>
</dbReference>
<organism evidence="18 19">
    <name type="scientific">Stentor coeruleus</name>
    <dbReference type="NCBI Taxonomy" id="5963"/>
    <lineage>
        <taxon>Eukaryota</taxon>
        <taxon>Sar</taxon>
        <taxon>Alveolata</taxon>
        <taxon>Ciliophora</taxon>
        <taxon>Postciliodesmatophora</taxon>
        <taxon>Heterotrichea</taxon>
        <taxon>Heterotrichida</taxon>
        <taxon>Stentoridae</taxon>
        <taxon>Stentor</taxon>
    </lineage>
</organism>
<dbReference type="InterPro" id="IPR002048">
    <property type="entry name" value="EF_hand_dom"/>
</dbReference>
<proteinExistence type="inferred from homology"/>
<dbReference type="EMBL" id="MPUH01000005">
    <property type="protein sequence ID" value="OMJ95960.1"/>
    <property type="molecule type" value="Genomic_DNA"/>
</dbReference>
<dbReference type="CDD" id="cd05117">
    <property type="entry name" value="STKc_CAMK"/>
    <property type="match status" value="1"/>
</dbReference>
<dbReference type="Gene3D" id="1.10.238.10">
    <property type="entry name" value="EF-hand"/>
    <property type="match status" value="2"/>
</dbReference>
<keyword evidence="4" id="KW-0723">Serine/threonine-protein kinase</keyword>
<dbReference type="GO" id="GO:0005509">
    <property type="term" value="F:calcium ion binding"/>
    <property type="evidence" value="ECO:0007669"/>
    <property type="project" value="InterPro"/>
</dbReference>
<keyword evidence="9" id="KW-0418">Kinase</keyword>
<protein>
    <recommendedName>
        <fullName evidence="3">non-specific serine/threonine protein kinase</fullName>
        <ecNumber evidence="3">2.7.11.1</ecNumber>
    </recommendedName>
</protein>
<evidence type="ECO:0000256" key="9">
    <source>
        <dbReference type="ARBA" id="ARBA00022777"/>
    </source>
</evidence>
<evidence type="ECO:0000256" key="15">
    <source>
        <dbReference type="PROSITE-ProRule" id="PRU10141"/>
    </source>
</evidence>
<keyword evidence="5" id="KW-0808">Transferase</keyword>
<dbReference type="SMART" id="SM00220">
    <property type="entry name" value="S_TKc"/>
    <property type="match status" value="1"/>
</dbReference>